<protein>
    <recommendedName>
        <fullName evidence="2">Phosphofructokinase domain-containing protein</fullName>
    </recommendedName>
</protein>
<proteinExistence type="predicted"/>
<gene>
    <name evidence="1" type="ORF">S01H4_08998</name>
</gene>
<dbReference type="AlphaFoldDB" id="X1AJI4"/>
<comment type="caution">
    <text evidence="1">The sequence shown here is derived from an EMBL/GenBank/DDBJ whole genome shotgun (WGS) entry which is preliminary data.</text>
</comment>
<reference evidence="1" key="1">
    <citation type="journal article" date="2014" name="Front. Microbiol.">
        <title>High frequency of phylogenetically diverse reductive dehalogenase-homologous genes in deep subseafloor sedimentary metagenomes.</title>
        <authorList>
            <person name="Kawai M."/>
            <person name="Futagami T."/>
            <person name="Toyoda A."/>
            <person name="Takaki Y."/>
            <person name="Nishi S."/>
            <person name="Hori S."/>
            <person name="Arai W."/>
            <person name="Tsubouchi T."/>
            <person name="Morono Y."/>
            <person name="Uchiyama I."/>
            <person name="Ito T."/>
            <person name="Fujiyama A."/>
            <person name="Inagaki F."/>
            <person name="Takami H."/>
        </authorList>
    </citation>
    <scope>NUCLEOTIDE SEQUENCE</scope>
    <source>
        <strain evidence="1">Expedition CK06-06</strain>
    </source>
</reference>
<evidence type="ECO:0008006" key="2">
    <source>
        <dbReference type="Google" id="ProtNLM"/>
    </source>
</evidence>
<dbReference type="GO" id="GO:0003872">
    <property type="term" value="F:6-phosphofructokinase activity"/>
    <property type="evidence" value="ECO:0007669"/>
    <property type="project" value="InterPro"/>
</dbReference>
<dbReference type="InterPro" id="IPR035966">
    <property type="entry name" value="PKF_sf"/>
</dbReference>
<evidence type="ECO:0000313" key="1">
    <source>
        <dbReference type="EMBL" id="GAG72733.1"/>
    </source>
</evidence>
<organism evidence="1">
    <name type="scientific">marine sediment metagenome</name>
    <dbReference type="NCBI Taxonomy" id="412755"/>
    <lineage>
        <taxon>unclassified sequences</taxon>
        <taxon>metagenomes</taxon>
        <taxon>ecological metagenomes</taxon>
    </lineage>
</organism>
<dbReference type="SUPFAM" id="SSF53784">
    <property type="entry name" value="Phosphofructokinase"/>
    <property type="match status" value="1"/>
</dbReference>
<sequence>MRRKPILLDKSLPLRLCSEEKKLDKIAVLTSGGDYPGMNAGIRAVVRRLA</sequence>
<dbReference type="EMBL" id="BART01003178">
    <property type="protein sequence ID" value="GAG72733.1"/>
    <property type="molecule type" value="Genomic_DNA"/>
</dbReference>
<feature type="non-terminal residue" evidence="1">
    <location>
        <position position="50"/>
    </location>
</feature>
<name>X1AJI4_9ZZZZ</name>
<accession>X1AJI4</accession>
<dbReference type="Gene3D" id="3.40.50.450">
    <property type="match status" value="1"/>
</dbReference>